<feature type="region of interest" description="Disordered" evidence="1">
    <location>
        <begin position="42"/>
        <end position="69"/>
    </location>
</feature>
<feature type="compositionally biased region" description="Basic and acidic residues" evidence="1">
    <location>
        <begin position="1"/>
        <end position="15"/>
    </location>
</feature>
<evidence type="ECO:0000313" key="2">
    <source>
        <dbReference type="EMBL" id="KAL3123784.1"/>
    </source>
</evidence>
<comment type="caution">
    <text evidence="2">The sequence shown here is derived from an EMBL/GenBank/DDBJ whole genome shotgun (WGS) entry which is preliminary data.</text>
</comment>
<protein>
    <submittedName>
        <fullName evidence="2">Uncharacterized protein</fullName>
    </submittedName>
</protein>
<keyword evidence="3" id="KW-1185">Reference proteome</keyword>
<feature type="compositionally biased region" description="Basic and acidic residues" evidence="1">
    <location>
        <begin position="56"/>
        <end position="67"/>
    </location>
</feature>
<gene>
    <name evidence="2" type="ORF">niasHT_009997</name>
</gene>
<dbReference type="EMBL" id="JBICBT010000087">
    <property type="protein sequence ID" value="KAL3123784.1"/>
    <property type="molecule type" value="Genomic_DNA"/>
</dbReference>
<feature type="region of interest" description="Disordered" evidence="1">
    <location>
        <begin position="1"/>
        <end position="23"/>
    </location>
</feature>
<sequence>MEEEERTNLETERNCRTNPPKGVSEKDYADFLKLLDGLNVSEEESLEEEMENEGGETQKAKANDGKKYGKKKVQFAKGTVIHSAVGKKSILRNRNERSPINNEELQKMCKRDIVEFLPTPKEILGDFVFERSAGNNREKRKPRKGRPMSAWKRRKMDFSSSDEERV</sequence>
<feature type="compositionally biased region" description="Basic residues" evidence="1">
    <location>
        <begin position="138"/>
        <end position="155"/>
    </location>
</feature>
<proteinExistence type="predicted"/>
<evidence type="ECO:0000256" key="1">
    <source>
        <dbReference type="SAM" id="MobiDB-lite"/>
    </source>
</evidence>
<name>A0ABD2M8H9_9BILA</name>
<organism evidence="2 3">
    <name type="scientific">Heterodera trifolii</name>
    <dbReference type="NCBI Taxonomy" id="157864"/>
    <lineage>
        <taxon>Eukaryota</taxon>
        <taxon>Metazoa</taxon>
        <taxon>Ecdysozoa</taxon>
        <taxon>Nematoda</taxon>
        <taxon>Chromadorea</taxon>
        <taxon>Rhabditida</taxon>
        <taxon>Tylenchina</taxon>
        <taxon>Tylenchomorpha</taxon>
        <taxon>Tylenchoidea</taxon>
        <taxon>Heteroderidae</taxon>
        <taxon>Heteroderinae</taxon>
        <taxon>Heterodera</taxon>
    </lineage>
</organism>
<feature type="compositionally biased region" description="Acidic residues" evidence="1">
    <location>
        <begin position="42"/>
        <end position="54"/>
    </location>
</feature>
<dbReference type="AlphaFoldDB" id="A0ABD2M8H9"/>
<evidence type="ECO:0000313" key="3">
    <source>
        <dbReference type="Proteomes" id="UP001620626"/>
    </source>
</evidence>
<dbReference type="Proteomes" id="UP001620626">
    <property type="component" value="Unassembled WGS sequence"/>
</dbReference>
<accession>A0ABD2M8H9</accession>
<feature type="region of interest" description="Disordered" evidence="1">
    <location>
        <begin position="128"/>
        <end position="166"/>
    </location>
</feature>
<reference evidence="2 3" key="1">
    <citation type="submission" date="2024-10" db="EMBL/GenBank/DDBJ databases">
        <authorList>
            <person name="Kim D."/>
        </authorList>
    </citation>
    <scope>NUCLEOTIDE SEQUENCE [LARGE SCALE GENOMIC DNA]</scope>
    <source>
        <strain evidence="2">BH-2024</strain>
    </source>
</reference>